<reference evidence="1 2" key="1">
    <citation type="submission" date="2020-05" db="EMBL/GenBank/DDBJ databases">
        <title>DNA-SIP metagenomic assembled genomes.</title>
        <authorList>
            <person name="Yu J."/>
        </authorList>
    </citation>
    <scope>NUCLEOTIDE SEQUENCE [LARGE SCALE GENOMIC DNA]</scope>
    <source>
        <strain evidence="1">Bin5.27</strain>
    </source>
</reference>
<sequence>MSDRFDVVPDDLRAHAANIDAVRERFADVLSAIDTIAQDNEAYGIICQFLPPILAGRQDEQKELTTMAEENLQLLADAVRATADDYEAADEAVAGDYGAIQAEI</sequence>
<evidence type="ECO:0000313" key="2">
    <source>
        <dbReference type="Proteomes" id="UP000574690"/>
    </source>
</evidence>
<organism evidence="1 2">
    <name type="scientific">Glycomyces artemisiae</name>
    <dbReference type="NCBI Taxonomy" id="1076443"/>
    <lineage>
        <taxon>Bacteria</taxon>
        <taxon>Bacillati</taxon>
        <taxon>Actinomycetota</taxon>
        <taxon>Actinomycetes</taxon>
        <taxon>Glycomycetales</taxon>
        <taxon>Glycomycetaceae</taxon>
        <taxon>Glycomyces</taxon>
    </lineage>
</organism>
<dbReference type="EMBL" id="JABFXE010000358">
    <property type="protein sequence ID" value="NUQ88494.1"/>
    <property type="molecule type" value="Genomic_DNA"/>
</dbReference>
<comment type="caution">
    <text evidence="1">The sequence shown here is derived from an EMBL/GenBank/DDBJ whole genome shotgun (WGS) entry which is preliminary data.</text>
</comment>
<proteinExistence type="predicted"/>
<dbReference type="GO" id="GO:0009306">
    <property type="term" value="P:protein secretion"/>
    <property type="evidence" value="ECO:0007669"/>
    <property type="project" value="InterPro"/>
</dbReference>
<dbReference type="AlphaFoldDB" id="A0A850C2I8"/>
<dbReference type="Proteomes" id="UP000574690">
    <property type="component" value="Unassembled WGS sequence"/>
</dbReference>
<dbReference type="InterPro" id="IPR022536">
    <property type="entry name" value="EspC"/>
</dbReference>
<accession>A0A850C2I8</accession>
<evidence type="ECO:0000313" key="1">
    <source>
        <dbReference type="EMBL" id="NUQ88494.1"/>
    </source>
</evidence>
<dbReference type="Pfam" id="PF10824">
    <property type="entry name" value="T7SS_ESX_EspC"/>
    <property type="match status" value="1"/>
</dbReference>
<gene>
    <name evidence="1" type="ORF">HOQ43_08535</name>
</gene>
<name>A0A850C2I8_9ACTN</name>
<evidence type="ECO:0008006" key="3">
    <source>
        <dbReference type="Google" id="ProtNLM"/>
    </source>
</evidence>
<protein>
    <recommendedName>
        <fullName evidence="3">Excreted virulence factor EspC (Type VII ESX diderm)</fullName>
    </recommendedName>
</protein>